<dbReference type="GO" id="GO:0030435">
    <property type="term" value="P:sporulation resulting in formation of a cellular spore"/>
    <property type="evidence" value="ECO:0007669"/>
    <property type="project" value="UniProtKB-KW"/>
</dbReference>
<evidence type="ECO:0000256" key="1">
    <source>
        <dbReference type="ARBA" id="ARBA00004431"/>
    </source>
</evidence>
<evidence type="ECO:0000256" key="2">
    <source>
        <dbReference type="ARBA" id="ARBA00009323"/>
    </source>
</evidence>
<evidence type="ECO:0000313" key="7">
    <source>
        <dbReference type="EMBL" id="ANJ12033.1"/>
    </source>
</evidence>
<accession>A0A191VAY0</accession>
<dbReference type="Gene3D" id="2.30.31.20">
    <property type="entry name" value="Sporulation-specific cell division protein SsgB"/>
    <property type="match status" value="1"/>
</dbReference>
<dbReference type="Proteomes" id="UP000078468">
    <property type="component" value="Plasmid pspa1"/>
</dbReference>
<keyword evidence="4" id="KW-0749">Sporulation</keyword>
<dbReference type="Pfam" id="PF04686">
    <property type="entry name" value="SsgA"/>
    <property type="match status" value="1"/>
</dbReference>
<keyword evidence="5" id="KW-0717">Septation</keyword>
<protein>
    <recommendedName>
        <fullName evidence="9">SsgA family sporulation/cell division regulator</fullName>
    </recommendedName>
</protein>
<dbReference type="KEGG" id="spav:Spa2297_33650"/>
<dbReference type="EMBL" id="CP015867">
    <property type="protein sequence ID" value="ANJ12033.1"/>
    <property type="molecule type" value="Genomic_DNA"/>
</dbReference>
<proteinExistence type="inferred from homology"/>
<evidence type="ECO:0000256" key="4">
    <source>
        <dbReference type="ARBA" id="ARBA00022969"/>
    </source>
</evidence>
<gene>
    <name evidence="7" type="ORF">Spa2297_33650</name>
</gene>
<evidence type="ECO:0000256" key="3">
    <source>
        <dbReference type="ARBA" id="ARBA00022618"/>
    </source>
</evidence>
<organism evidence="7 8">
    <name type="scientific">Streptomyces parvulus</name>
    <dbReference type="NCBI Taxonomy" id="146923"/>
    <lineage>
        <taxon>Bacteria</taxon>
        <taxon>Bacillati</taxon>
        <taxon>Actinomycetota</taxon>
        <taxon>Actinomycetes</taxon>
        <taxon>Kitasatosporales</taxon>
        <taxon>Streptomycetaceae</taxon>
        <taxon>Streptomyces</taxon>
    </lineage>
</organism>
<geneLocation type="plasmid" evidence="8">
    <name>pspa1</name>
</geneLocation>
<comment type="subcellular location">
    <subcellularLocation>
        <location evidence="1">Cell septum</location>
    </subcellularLocation>
</comment>
<dbReference type="InterPro" id="IPR038658">
    <property type="entry name" value="SsgB_sf"/>
</dbReference>
<dbReference type="GO" id="GO:0000917">
    <property type="term" value="P:division septum assembly"/>
    <property type="evidence" value="ECO:0007669"/>
    <property type="project" value="UniProtKB-KW"/>
</dbReference>
<dbReference type="InterPro" id="IPR006776">
    <property type="entry name" value="SsgB"/>
</dbReference>
<reference evidence="7 8" key="1">
    <citation type="submission" date="2016-05" db="EMBL/GenBank/DDBJ databases">
        <title>Non-Contiguous Finished Genome Sequence of Streptomyces parvulus 2297 Integrated Site-Specifically with Actinophage R4.</title>
        <authorList>
            <person name="Nishizawa T."/>
            <person name="Miura T."/>
            <person name="Harada C."/>
            <person name="Guo Y."/>
            <person name="Narisawa K."/>
            <person name="Ohta H."/>
            <person name="Takahashi H."/>
            <person name="Shirai M."/>
        </authorList>
    </citation>
    <scope>NUCLEOTIDE SEQUENCE [LARGE SCALE GENOMIC DNA]</scope>
    <source>
        <strain evidence="7 8">2297</strain>
        <plasmid evidence="8">pspa1</plasmid>
    </source>
</reference>
<evidence type="ECO:0000313" key="8">
    <source>
        <dbReference type="Proteomes" id="UP000078468"/>
    </source>
</evidence>
<evidence type="ECO:0000256" key="6">
    <source>
        <dbReference type="ARBA" id="ARBA00023306"/>
    </source>
</evidence>
<dbReference type="GO" id="GO:0030428">
    <property type="term" value="C:cell septum"/>
    <property type="evidence" value="ECO:0007669"/>
    <property type="project" value="UniProtKB-SubCell"/>
</dbReference>
<keyword evidence="3" id="KW-0132">Cell division</keyword>
<dbReference type="AlphaFoldDB" id="A0A191VAY0"/>
<evidence type="ECO:0008006" key="9">
    <source>
        <dbReference type="Google" id="ProtNLM"/>
    </source>
</evidence>
<name>A0A191VAY0_9ACTN</name>
<evidence type="ECO:0000256" key="5">
    <source>
        <dbReference type="ARBA" id="ARBA00023210"/>
    </source>
</evidence>
<comment type="similarity">
    <text evidence="2">Belongs to the SsgA family.</text>
</comment>
<keyword evidence="7" id="KW-0614">Plasmid</keyword>
<keyword evidence="6" id="KW-0131">Cell cycle</keyword>
<sequence>MPVTVAFRYDAADPYAVRMAVHTEDAAPVEWVFARELLIEGLSRPAGIADVQVWPVPRRRRHLEAGRGAVNIRISSQHGTTVLTVQATSLHPFLDRTLGTVAAGAEDALPQIDAALASWLVLKGPDDGAT</sequence>